<dbReference type="EMBL" id="QGKM01000004">
    <property type="protein sequence ID" value="PWR00356.1"/>
    <property type="molecule type" value="Genomic_DNA"/>
</dbReference>
<accession>A0A317CNY7</accession>
<evidence type="ECO:0000256" key="1">
    <source>
        <dbReference type="SAM" id="SignalP"/>
    </source>
</evidence>
<evidence type="ECO:0008006" key="4">
    <source>
        <dbReference type="Google" id="ProtNLM"/>
    </source>
</evidence>
<proteinExistence type="predicted"/>
<dbReference type="AlphaFoldDB" id="A0A317CNY7"/>
<evidence type="ECO:0000313" key="2">
    <source>
        <dbReference type="EMBL" id="PWR00356.1"/>
    </source>
</evidence>
<name>A0A317CNY7_9GAMM</name>
<feature type="chain" id="PRO_5016367451" description="SoxXA-binding protein" evidence="1">
    <location>
        <begin position="22"/>
        <end position="91"/>
    </location>
</feature>
<feature type="signal peptide" evidence="1">
    <location>
        <begin position="1"/>
        <end position="21"/>
    </location>
</feature>
<reference evidence="2 3" key="1">
    <citation type="submission" date="2018-05" db="EMBL/GenBank/DDBJ databases">
        <title>Leucothrix arctica sp. nov., isolated from Arctic seawater.</title>
        <authorList>
            <person name="Choi A."/>
            <person name="Baek K."/>
        </authorList>
    </citation>
    <scope>NUCLEOTIDE SEQUENCE [LARGE SCALE GENOMIC DNA]</scope>
    <source>
        <strain evidence="2 3">JCM 18388</strain>
    </source>
</reference>
<sequence length="91" mass="9829">MKLNCVIAGLVLSVASASASAATFKEAEAAVMAARDAGFPWTTTLSLLRKAKKAHDNNDQKNLDKFIANIMKETKEAMFQAEQAKKAGPRF</sequence>
<organism evidence="2 3">
    <name type="scientific">Leucothrix pacifica</name>
    <dbReference type="NCBI Taxonomy" id="1247513"/>
    <lineage>
        <taxon>Bacteria</taxon>
        <taxon>Pseudomonadati</taxon>
        <taxon>Pseudomonadota</taxon>
        <taxon>Gammaproteobacteria</taxon>
        <taxon>Thiotrichales</taxon>
        <taxon>Thiotrichaceae</taxon>
        <taxon>Leucothrix</taxon>
    </lineage>
</organism>
<dbReference type="OrthoDB" id="9994055at2"/>
<gene>
    <name evidence="2" type="ORF">DKW60_02030</name>
</gene>
<keyword evidence="1" id="KW-0732">Signal</keyword>
<protein>
    <recommendedName>
        <fullName evidence="4">SoxXA-binding protein</fullName>
    </recommendedName>
</protein>
<comment type="caution">
    <text evidence="2">The sequence shown here is derived from an EMBL/GenBank/DDBJ whole genome shotgun (WGS) entry which is preliminary data.</text>
</comment>
<dbReference type="Proteomes" id="UP000245539">
    <property type="component" value="Unassembled WGS sequence"/>
</dbReference>
<evidence type="ECO:0000313" key="3">
    <source>
        <dbReference type="Proteomes" id="UP000245539"/>
    </source>
</evidence>
<dbReference type="RefSeq" id="WP_109836001.1">
    <property type="nucleotide sequence ID" value="NZ_QGKM01000004.1"/>
</dbReference>
<keyword evidence="3" id="KW-1185">Reference proteome</keyword>